<dbReference type="AlphaFoldDB" id="A0A453PQM5"/>
<reference evidence="3" key="4">
    <citation type="submission" date="2019-03" db="UniProtKB">
        <authorList>
            <consortium name="EnsemblPlants"/>
        </authorList>
    </citation>
    <scope>IDENTIFICATION</scope>
</reference>
<feature type="region of interest" description="Disordered" evidence="1">
    <location>
        <begin position="1"/>
        <end position="43"/>
    </location>
</feature>
<reference evidence="3" key="5">
    <citation type="journal article" date="2021" name="G3 (Bethesda)">
        <title>Aegilops tauschii genome assembly Aet v5.0 features greater sequence contiguity and improved annotation.</title>
        <authorList>
            <person name="Wang L."/>
            <person name="Zhu T."/>
            <person name="Rodriguez J.C."/>
            <person name="Deal K.R."/>
            <person name="Dubcovsky J."/>
            <person name="McGuire P.E."/>
            <person name="Lux T."/>
            <person name="Spannagl M."/>
            <person name="Mayer K.F.X."/>
            <person name="Baldrich P."/>
            <person name="Meyers B.C."/>
            <person name="Huo N."/>
            <person name="Gu Y.Q."/>
            <person name="Zhou H."/>
            <person name="Devos K.M."/>
            <person name="Bennetzen J.L."/>
            <person name="Unver T."/>
            <person name="Budak H."/>
            <person name="Gulick P.J."/>
            <person name="Galiba G."/>
            <person name="Kalapos B."/>
            <person name="Nelson D.R."/>
            <person name="Li P."/>
            <person name="You F.M."/>
            <person name="Luo M.C."/>
            <person name="Dvorak J."/>
        </authorList>
    </citation>
    <scope>NUCLEOTIDE SEQUENCE [LARGE SCALE GENOMIC DNA]</scope>
    <source>
        <strain evidence="3">cv. AL8/78</strain>
    </source>
</reference>
<dbReference type="EnsemblPlants" id="AET6Gv20816300.1">
    <property type="protein sequence ID" value="AET6Gv20816300.1"/>
    <property type="gene ID" value="AET6Gv20816300"/>
</dbReference>
<protein>
    <submittedName>
        <fullName evidence="3">Uncharacterized protein</fullName>
    </submittedName>
</protein>
<sequence length="185" mass="19614">PSRRDYLRASSEPPGTSSSSSRASSSSSRASSSSSHASSLSPARAPPHFLPAAIPHGHCRNLPNDQVDQELARFLPCASPCCSFSPARACSSISCASPCCSFSPARAPVRLLLPCRRWSSSAHTVVCLLLLVCPYCCSFAAARLPILLLPLCTAACAATRAPIIKRKKVQYCTELLLCSLCSEQC</sequence>
<keyword evidence="2" id="KW-0472">Membrane</keyword>
<keyword evidence="4" id="KW-1185">Reference proteome</keyword>
<evidence type="ECO:0000256" key="1">
    <source>
        <dbReference type="SAM" id="MobiDB-lite"/>
    </source>
</evidence>
<reference evidence="3" key="3">
    <citation type="journal article" date="2017" name="Nature">
        <title>Genome sequence of the progenitor of the wheat D genome Aegilops tauschii.</title>
        <authorList>
            <person name="Luo M.C."/>
            <person name="Gu Y.Q."/>
            <person name="Puiu D."/>
            <person name="Wang H."/>
            <person name="Twardziok S.O."/>
            <person name="Deal K.R."/>
            <person name="Huo N."/>
            <person name="Zhu T."/>
            <person name="Wang L."/>
            <person name="Wang Y."/>
            <person name="McGuire P.E."/>
            <person name="Liu S."/>
            <person name="Long H."/>
            <person name="Ramasamy R.K."/>
            <person name="Rodriguez J.C."/>
            <person name="Van S.L."/>
            <person name="Yuan L."/>
            <person name="Wang Z."/>
            <person name="Xia Z."/>
            <person name="Xiao L."/>
            <person name="Anderson O.D."/>
            <person name="Ouyang S."/>
            <person name="Liang Y."/>
            <person name="Zimin A.V."/>
            <person name="Pertea G."/>
            <person name="Qi P."/>
            <person name="Bennetzen J.L."/>
            <person name="Dai X."/>
            <person name="Dawson M.W."/>
            <person name="Muller H.G."/>
            <person name="Kugler K."/>
            <person name="Rivarola-Duarte L."/>
            <person name="Spannagl M."/>
            <person name="Mayer K.F.X."/>
            <person name="Lu F.H."/>
            <person name="Bevan M.W."/>
            <person name="Leroy P."/>
            <person name="Li P."/>
            <person name="You F.M."/>
            <person name="Sun Q."/>
            <person name="Liu Z."/>
            <person name="Lyons E."/>
            <person name="Wicker T."/>
            <person name="Salzberg S.L."/>
            <person name="Devos K.M."/>
            <person name="Dvorak J."/>
        </authorList>
    </citation>
    <scope>NUCLEOTIDE SEQUENCE [LARGE SCALE GENOMIC DNA]</scope>
    <source>
        <strain evidence="3">cv. AL8/78</strain>
    </source>
</reference>
<dbReference type="Proteomes" id="UP000015105">
    <property type="component" value="Chromosome 6D"/>
</dbReference>
<evidence type="ECO:0000313" key="4">
    <source>
        <dbReference type="Proteomes" id="UP000015105"/>
    </source>
</evidence>
<reference evidence="4" key="1">
    <citation type="journal article" date="2014" name="Science">
        <title>Ancient hybridizations among the ancestral genomes of bread wheat.</title>
        <authorList>
            <consortium name="International Wheat Genome Sequencing Consortium,"/>
            <person name="Marcussen T."/>
            <person name="Sandve S.R."/>
            <person name="Heier L."/>
            <person name="Spannagl M."/>
            <person name="Pfeifer M."/>
            <person name="Jakobsen K.S."/>
            <person name="Wulff B.B."/>
            <person name="Steuernagel B."/>
            <person name="Mayer K.F."/>
            <person name="Olsen O.A."/>
        </authorList>
    </citation>
    <scope>NUCLEOTIDE SEQUENCE [LARGE SCALE GENOMIC DNA]</scope>
    <source>
        <strain evidence="4">cv. AL8/78</strain>
    </source>
</reference>
<feature type="compositionally biased region" description="Low complexity" evidence="1">
    <location>
        <begin position="8"/>
        <end position="43"/>
    </location>
</feature>
<reference evidence="4" key="2">
    <citation type="journal article" date="2017" name="Nat. Plants">
        <title>The Aegilops tauschii genome reveals multiple impacts of transposons.</title>
        <authorList>
            <person name="Zhao G."/>
            <person name="Zou C."/>
            <person name="Li K."/>
            <person name="Wang K."/>
            <person name="Li T."/>
            <person name="Gao L."/>
            <person name="Zhang X."/>
            <person name="Wang H."/>
            <person name="Yang Z."/>
            <person name="Liu X."/>
            <person name="Jiang W."/>
            <person name="Mao L."/>
            <person name="Kong X."/>
            <person name="Jiao Y."/>
            <person name="Jia J."/>
        </authorList>
    </citation>
    <scope>NUCLEOTIDE SEQUENCE [LARGE SCALE GENOMIC DNA]</scope>
    <source>
        <strain evidence="4">cv. AL8/78</strain>
    </source>
</reference>
<evidence type="ECO:0000256" key="2">
    <source>
        <dbReference type="SAM" id="Phobius"/>
    </source>
</evidence>
<feature type="transmembrane region" description="Helical" evidence="2">
    <location>
        <begin position="120"/>
        <end position="141"/>
    </location>
</feature>
<name>A0A453PQM5_AEGTS</name>
<proteinExistence type="predicted"/>
<evidence type="ECO:0000313" key="3">
    <source>
        <dbReference type="EnsemblPlants" id="AET6Gv20816300.1"/>
    </source>
</evidence>
<keyword evidence="2" id="KW-1133">Transmembrane helix</keyword>
<organism evidence="3 4">
    <name type="scientific">Aegilops tauschii subsp. strangulata</name>
    <name type="common">Goatgrass</name>
    <dbReference type="NCBI Taxonomy" id="200361"/>
    <lineage>
        <taxon>Eukaryota</taxon>
        <taxon>Viridiplantae</taxon>
        <taxon>Streptophyta</taxon>
        <taxon>Embryophyta</taxon>
        <taxon>Tracheophyta</taxon>
        <taxon>Spermatophyta</taxon>
        <taxon>Magnoliopsida</taxon>
        <taxon>Liliopsida</taxon>
        <taxon>Poales</taxon>
        <taxon>Poaceae</taxon>
        <taxon>BOP clade</taxon>
        <taxon>Pooideae</taxon>
        <taxon>Triticodae</taxon>
        <taxon>Triticeae</taxon>
        <taxon>Triticinae</taxon>
        <taxon>Aegilops</taxon>
    </lineage>
</organism>
<dbReference type="Gramene" id="AET6Gv20816300.1">
    <property type="protein sequence ID" value="AET6Gv20816300.1"/>
    <property type="gene ID" value="AET6Gv20816300"/>
</dbReference>
<keyword evidence="2" id="KW-0812">Transmembrane</keyword>
<accession>A0A453PQM5</accession>